<dbReference type="Proteomes" id="UP001172083">
    <property type="component" value="Unassembled WGS sequence"/>
</dbReference>
<keyword evidence="2" id="KW-0812">Transmembrane</keyword>
<dbReference type="PANTHER" id="PTHR10098:SF108">
    <property type="entry name" value="TETRATRICOPEPTIDE REPEAT PROTEIN 28"/>
    <property type="match status" value="1"/>
</dbReference>
<dbReference type="PROSITE" id="PS50005">
    <property type="entry name" value="TPR"/>
    <property type="match status" value="3"/>
</dbReference>
<dbReference type="Pfam" id="PF12770">
    <property type="entry name" value="CHAT"/>
    <property type="match status" value="1"/>
</dbReference>
<feature type="repeat" description="TPR" evidence="1">
    <location>
        <begin position="330"/>
        <end position="363"/>
    </location>
</feature>
<protein>
    <submittedName>
        <fullName evidence="4">CHAT domain-containing protein</fullName>
    </submittedName>
</protein>
<keyword evidence="5" id="KW-1185">Reference proteome</keyword>
<feature type="repeat" description="TPR" evidence="1">
    <location>
        <begin position="204"/>
        <end position="237"/>
    </location>
</feature>
<dbReference type="InterPro" id="IPR011990">
    <property type="entry name" value="TPR-like_helical_dom_sf"/>
</dbReference>
<reference evidence="4" key="1">
    <citation type="submission" date="2023-06" db="EMBL/GenBank/DDBJ databases">
        <title>Genomic of Agaribacillus aureum.</title>
        <authorList>
            <person name="Wang G."/>
        </authorList>
    </citation>
    <scope>NUCLEOTIDE SEQUENCE</scope>
    <source>
        <strain evidence="4">BMA12</strain>
    </source>
</reference>
<dbReference type="InterPro" id="IPR019734">
    <property type="entry name" value="TPR_rpt"/>
</dbReference>
<keyword evidence="2" id="KW-0472">Membrane</keyword>
<dbReference type="SUPFAM" id="SSF48452">
    <property type="entry name" value="TPR-like"/>
    <property type="match status" value="2"/>
</dbReference>
<dbReference type="RefSeq" id="WP_346756025.1">
    <property type="nucleotide sequence ID" value="NZ_JAUJEB010000001.1"/>
</dbReference>
<sequence length="1007" mass="115306">MTLTPRSFFEYILSILLMLGLESLWAQTPDTLVARDLMNKTQKRFEQKQYKELIVSGEKAIKIYEDLLGPEHLKTAHAYKLVGMGHSFAGKMDKAIDLLKKSLNIFTKSANASDNQEVIADIYTNLAFSEWFAGKFDHLGTYYLKAVEIYKTLYGEDGLKVGDQYYNLGIYKKTVGLNNEALKYYQKAADIYARSADPFHPRLAAIYNNLGNIYSRFNDWDNQLLYYNKCLEITLKNRGEDHYETGIIYNNMGTVWRKKGNYDKARYYFRKVVNMSDGGDLRQITSKAGALDNIGHSYQFSKQYDSALYYHQRAYKWYREIYDENHPELAQSFRYQGNAYTDTKQYDLAKSAYDKAIKIHRQRSGSKQRLLSGLYYDYAAYLMATKQYDSAFYYNNYVYQLSLGQDSAQKINYDSVQSPMLLLQALNQKGRLHESLYEIDDNTDNLDKALNAYNVAIDYTDFLRANFHENDSRLILSQQSYDTYENSINLFLTLFDLYKDDEYLHRVFSLIEKSKSINLLTSLNKTKIQQYAGVPSELLEKEQLLVSEIGFNENLLLKETSKKNDKNTDKINEYRHHIIESKEAYYQLLENYKLNYPAYFSIKFSTNHITSAEVQSLLDSDQGLLNYFFGQQHIYIAVVTHDDVSVKILGREAIDDKIEQLRQGITRRDLKAFGIHAHALYQDLLAPAMDETIHNKKSLIIIPDGNLGAVPFDILLSEDPESTDYKDLKYVLKDFNIRYLHAATLLERNPGLKRTSKSDELLAFAPVFGKGSLITTTRNGQQLGQIPFAQEEIENIKKVIDATTFSGAAATESQLKSLISKGRYNMLHFATHAVVDNESPNFTRLLFADEKDSIHDGRLHAYELYNMKIDANLVTLSACNTGIGTFYKGEGTMSLARAFAYAGCPSIVMSLWPAQDKSTSNLMQKFYTNINAGQHTDEALRNAKLAFLADADKFTANPYYWAGFVVLGNNQPVVHKTSLWGIATALLVFFLFAYLVLKFGVNGNTKL</sequence>
<evidence type="ECO:0000256" key="2">
    <source>
        <dbReference type="SAM" id="Phobius"/>
    </source>
</evidence>
<dbReference type="EMBL" id="JAUJEB010000001">
    <property type="protein sequence ID" value="MDN5210683.1"/>
    <property type="molecule type" value="Genomic_DNA"/>
</dbReference>
<dbReference type="PANTHER" id="PTHR10098">
    <property type="entry name" value="RAPSYN-RELATED"/>
    <property type="match status" value="1"/>
</dbReference>
<gene>
    <name evidence="4" type="ORF">QQ020_01450</name>
</gene>
<keyword evidence="2" id="KW-1133">Transmembrane helix</keyword>
<evidence type="ECO:0000313" key="4">
    <source>
        <dbReference type="EMBL" id="MDN5210683.1"/>
    </source>
</evidence>
<dbReference type="InterPro" id="IPR024983">
    <property type="entry name" value="CHAT_dom"/>
</dbReference>
<proteinExistence type="predicted"/>
<comment type="caution">
    <text evidence="4">The sequence shown here is derived from an EMBL/GenBank/DDBJ whole genome shotgun (WGS) entry which is preliminary data.</text>
</comment>
<dbReference type="SMART" id="SM00028">
    <property type="entry name" value="TPR"/>
    <property type="match status" value="8"/>
</dbReference>
<accession>A0ABT8KZ03</accession>
<dbReference type="Pfam" id="PF13424">
    <property type="entry name" value="TPR_12"/>
    <property type="match status" value="4"/>
</dbReference>
<feature type="transmembrane region" description="Helical" evidence="2">
    <location>
        <begin position="979"/>
        <end position="997"/>
    </location>
</feature>
<feature type="repeat" description="TPR" evidence="1">
    <location>
        <begin position="246"/>
        <end position="279"/>
    </location>
</feature>
<keyword evidence="1" id="KW-0802">TPR repeat</keyword>
<evidence type="ECO:0000313" key="5">
    <source>
        <dbReference type="Proteomes" id="UP001172083"/>
    </source>
</evidence>
<organism evidence="4 5">
    <name type="scientific">Agaribacillus aureus</name>
    <dbReference type="NCBI Taxonomy" id="3051825"/>
    <lineage>
        <taxon>Bacteria</taxon>
        <taxon>Pseudomonadati</taxon>
        <taxon>Bacteroidota</taxon>
        <taxon>Cytophagia</taxon>
        <taxon>Cytophagales</taxon>
        <taxon>Splendidivirgaceae</taxon>
        <taxon>Agaribacillus</taxon>
    </lineage>
</organism>
<evidence type="ECO:0000259" key="3">
    <source>
        <dbReference type="Pfam" id="PF12770"/>
    </source>
</evidence>
<evidence type="ECO:0000256" key="1">
    <source>
        <dbReference type="PROSITE-ProRule" id="PRU00339"/>
    </source>
</evidence>
<dbReference type="Gene3D" id="1.25.40.10">
    <property type="entry name" value="Tetratricopeptide repeat domain"/>
    <property type="match status" value="3"/>
</dbReference>
<name>A0ABT8KZ03_9BACT</name>
<feature type="domain" description="CHAT" evidence="3">
    <location>
        <begin position="677"/>
        <end position="969"/>
    </location>
</feature>